<dbReference type="Proteomes" id="UP001152320">
    <property type="component" value="Chromosome 14"/>
</dbReference>
<name>A0A9Q1BND3_HOLLE</name>
<sequence length="80" mass="8922">MVGCFSRFRALVGAPKTLSVTAFYDPSPSHVPHPRLPVISQTLIRCLATSPQHVLPPQTYLSRCCKLLAYVQCLHPYKNV</sequence>
<proteinExistence type="predicted"/>
<gene>
    <name evidence="1" type="ORF">HOLleu_29189</name>
</gene>
<protein>
    <submittedName>
        <fullName evidence="1">Uncharacterized protein</fullName>
    </submittedName>
</protein>
<evidence type="ECO:0000313" key="2">
    <source>
        <dbReference type="Proteomes" id="UP001152320"/>
    </source>
</evidence>
<dbReference type="EMBL" id="JAIZAY010000014">
    <property type="protein sequence ID" value="KAJ8029724.1"/>
    <property type="molecule type" value="Genomic_DNA"/>
</dbReference>
<accession>A0A9Q1BND3</accession>
<reference evidence="1" key="1">
    <citation type="submission" date="2021-10" db="EMBL/GenBank/DDBJ databases">
        <title>Tropical sea cucumber genome reveals ecological adaptation and Cuvierian tubules defense mechanism.</title>
        <authorList>
            <person name="Chen T."/>
        </authorList>
    </citation>
    <scope>NUCLEOTIDE SEQUENCE</scope>
    <source>
        <strain evidence="1">Nanhai2018</strain>
        <tissue evidence="1">Muscle</tissue>
    </source>
</reference>
<organism evidence="1 2">
    <name type="scientific">Holothuria leucospilota</name>
    <name type="common">Black long sea cucumber</name>
    <name type="synonym">Mertensiothuria leucospilota</name>
    <dbReference type="NCBI Taxonomy" id="206669"/>
    <lineage>
        <taxon>Eukaryota</taxon>
        <taxon>Metazoa</taxon>
        <taxon>Echinodermata</taxon>
        <taxon>Eleutherozoa</taxon>
        <taxon>Echinozoa</taxon>
        <taxon>Holothuroidea</taxon>
        <taxon>Aspidochirotacea</taxon>
        <taxon>Aspidochirotida</taxon>
        <taxon>Holothuriidae</taxon>
        <taxon>Holothuria</taxon>
    </lineage>
</organism>
<evidence type="ECO:0000313" key="1">
    <source>
        <dbReference type="EMBL" id="KAJ8029724.1"/>
    </source>
</evidence>
<comment type="caution">
    <text evidence="1">The sequence shown here is derived from an EMBL/GenBank/DDBJ whole genome shotgun (WGS) entry which is preliminary data.</text>
</comment>
<keyword evidence="2" id="KW-1185">Reference proteome</keyword>
<dbReference type="AlphaFoldDB" id="A0A9Q1BND3"/>